<dbReference type="GO" id="GO:0019901">
    <property type="term" value="F:protein kinase binding"/>
    <property type="evidence" value="ECO:0007669"/>
    <property type="project" value="TreeGrafter"/>
</dbReference>
<dbReference type="GO" id="GO:0000407">
    <property type="term" value="C:phagophore assembly site"/>
    <property type="evidence" value="ECO:0007669"/>
    <property type="project" value="TreeGrafter"/>
</dbReference>
<keyword evidence="3" id="KW-0072">Autophagy</keyword>
<reference evidence="4 5" key="1">
    <citation type="submission" date="2024-01" db="EMBL/GenBank/DDBJ databases">
        <title>Genome assemblies of Stephania.</title>
        <authorList>
            <person name="Yang L."/>
        </authorList>
    </citation>
    <scope>NUCLEOTIDE SEQUENCE [LARGE SCALE GENOMIC DNA]</scope>
    <source>
        <strain evidence="4">YNDBR</strain>
        <tissue evidence="4">Leaf</tissue>
    </source>
</reference>
<proteinExistence type="inferred from homology"/>
<sequence>MEERSARQAALEASLHEVLFQIIKFVNEKKDHIPPIPNLEGVFFLMKSQSQVHLILHLAWTCSRECFRLDIQPTM</sequence>
<dbReference type="Pfam" id="PF07855">
    <property type="entry name" value="ATG101"/>
    <property type="match status" value="1"/>
</dbReference>
<protein>
    <recommendedName>
        <fullName evidence="2">Autophagy-related protein 101</fullName>
    </recommendedName>
</protein>
<evidence type="ECO:0000256" key="2">
    <source>
        <dbReference type="ARBA" id="ARBA00018874"/>
    </source>
</evidence>
<name>A0AAP0LIT1_9MAGN</name>
<dbReference type="Proteomes" id="UP001420932">
    <property type="component" value="Unassembled WGS sequence"/>
</dbReference>
<accession>A0AAP0LIT1</accession>
<keyword evidence="5" id="KW-1185">Reference proteome</keyword>
<evidence type="ECO:0000313" key="5">
    <source>
        <dbReference type="Proteomes" id="UP001420932"/>
    </source>
</evidence>
<dbReference type="GO" id="GO:1990316">
    <property type="term" value="C:Atg1/ULK1 kinase complex"/>
    <property type="evidence" value="ECO:0007669"/>
    <property type="project" value="TreeGrafter"/>
</dbReference>
<evidence type="ECO:0000313" key="4">
    <source>
        <dbReference type="EMBL" id="KAK9168979.1"/>
    </source>
</evidence>
<organism evidence="4 5">
    <name type="scientific">Stephania yunnanensis</name>
    <dbReference type="NCBI Taxonomy" id="152371"/>
    <lineage>
        <taxon>Eukaryota</taxon>
        <taxon>Viridiplantae</taxon>
        <taxon>Streptophyta</taxon>
        <taxon>Embryophyta</taxon>
        <taxon>Tracheophyta</taxon>
        <taxon>Spermatophyta</taxon>
        <taxon>Magnoliopsida</taxon>
        <taxon>Ranunculales</taxon>
        <taxon>Menispermaceae</taxon>
        <taxon>Menispermoideae</taxon>
        <taxon>Cissampelideae</taxon>
        <taxon>Stephania</taxon>
    </lineage>
</organism>
<dbReference type="PANTHER" id="PTHR13292:SF0">
    <property type="entry name" value="AUTOPHAGY-RELATED PROTEIN 101"/>
    <property type="match status" value="1"/>
</dbReference>
<evidence type="ECO:0000256" key="1">
    <source>
        <dbReference type="ARBA" id="ARBA00007130"/>
    </source>
</evidence>
<evidence type="ECO:0000256" key="3">
    <source>
        <dbReference type="ARBA" id="ARBA00023006"/>
    </source>
</evidence>
<dbReference type="GO" id="GO:0000045">
    <property type="term" value="P:autophagosome assembly"/>
    <property type="evidence" value="ECO:0007669"/>
    <property type="project" value="TreeGrafter"/>
</dbReference>
<dbReference type="AlphaFoldDB" id="A0AAP0LIT1"/>
<dbReference type="PANTHER" id="PTHR13292">
    <property type="entry name" value="AUTOPHAGY-RELATED PROTEIN 101"/>
    <property type="match status" value="1"/>
</dbReference>
<gene>
    <name evidence="4" type="ORF">Syun_001119</name>
</gene>
<comment type="similarity">
    <text evidence="1">Belongs to the ATG101 family.</text>
</comment>
<dbReference type="EMBL" id="JBBNAF010000001">
    <property type="protein sequence ID" value="KAK9168979.1"/>
    <property type="molecule type" value="Genomic_DNA"/>
</dbReference>
<dbReference type="InterPro" id="IPR012445">
    <property type="entry name" value="ATG101"/>
</dbReference>
<comment type="caution">
    <text evidence="4">The sequence shown here is derived from an EMBL/GenBank/DDBJ whole genome shotgun (WGS) entry which is preliminary data.</text>
</comment>